<dbReference type="STRING" id="56730.IE4872_CH02047"/>
<name>A0A1L5NII6_9HYPH</name>
<protein>
    <submittedName>
        <fullName evidence="1">Uncharacterized protein</fullName>
    </submittedName>
</protein>
<dbReference type="Proteomes" id="UP000184749">
    <property type="component" value="Chromosome"/>
</dbReference>
<gene>
    <name evidence="1" type="ORF">IE4872_CH02047</name>
</gene>
<dbReference type="AlphaFoldDB" id="A0A1L5NII6"/>
<evidence type="ECO:0000313" key="1">
    <source>
        <dbReference type="EMBL" id="APO67664.1"/>
    </source>
</evidence>
<dbReference type="EMBL" id="CP017101">
    <property type="protein sequence ID" value="APO67664.1"/>
    <property type="molecule type" value="Genomic_DNA"/>
</dbReference>
<organism evidence="1 2">
    <name type="scientific">Rhizobium gallicum</name>
    <dbReference type="NCBI Taxonomy" id="56730"/>
    <lineage>
        <taxon>Bacteria</taxon>
        <taxon>Pseudomonadati</taxon>
        <taxon>Pseudomonadota</taxon>
        <taxon>Alphaproteobacteria</taxon>
        <taxon>Hyphomicrobiales</taxon>
        <taxon>Rhizobiaceae</taxon>
        <taxon>Rhizobium/Agrobacterium group</taxon>
        <taxon>Rhizobium</taxon>
    </lineage>
</organism>
<proteinExistence type="predicted"/>
<reference evidence="1 2" key="1">
    <citation type="submission" date="2016-09" db="EMBL/GenBank/DDBJ databases">
        <title>The complete genome sequences of Rhizobium gallicum, symbiovars gallicum and phaseoli, symbionts associated to common bean (Phaseolus vulgaris).</title>
        <authorList>
            <person name="Bustos P."/>
            <person name="Santamaria R.I."/>
            <person name="Perez-Carrascal O.M."/>
            <person name="Juarez S."/>
            <person name="Lozano L."/>
            <person name="Martinez-Flores I."/>
            <person name="Martinez-Romero E."/>
            <person name="Cevallos M."/>
            <person name="Romero D."/>
            <person name="Davila G."/>
            <person name="Gonzalez V."/>
        </authorList>
    </citation>
    <scope>NUCLEOTIDE SEQUENCE [LARGE SCALE GENOMIC DNA]</scope>
    <source>
        <strain evidence="1 2">IE4872</strain>
    </source>
</reference>
<accession>A0A1L5NII6</accession>
<evidence type="ECO:0000313" key="2">
    <source>
        <dbReference type="Proteomes" id="UP000184749"/>
    </source>
</evidence>
<sequence>MFCTGGASDGGETTGLIEALASRRIVGMPDFTKGASMTAEDLPIQKGVRPRLLPSGLPLLAAHQVAATDGGRMSLSVFDTDAR</sequence>